<organism evidence="1">
    <name type="scientific">CrAss-like virus sp. ctDAq1</name>
    <dbReference type="NCBI Taxonomy" id="2826822"/>
    <lineage>
        <taxon>Viruses</taxon>
        <taxon>Duplodnaviria</taxon>
        <taxon>Heunggongvirae</taxon>
        <taxon>Uroviricota</taxon>
        <taxon>Caudoviricetes</taxon>
        <taxon>Crassvirales</taxon>
    </lineage>
</organism>
<sequence>MIFFLYIKILNINFNCITMDKNIKDYITGMYNFLYDLHIDDPGTCMTGKELLSKMVSIHNTPYQNLWYRNFIPLLIHTNSPGYPYGFISPACPMSVAEKINILRDAQTILKSGQYYGLCVVLTEALQCWPKFCYHRGIKPLLPNVPALLSYHFPEFNKDRFAPSGISYDGYWWDKYDTDTRMQVLCELTDIYKEKLVGRSGPGEDKLSE</sequence>
<proteinExistence type="predicted"/>
<accession>A0A8S5QU00</accession>
<reference evidence="1" key="1">
    <citation type="journal article" date="2021" name="Proc. Natl. Acad. Sci. U.S.A.">
        <title>A Catalog of Tens of Thousands of Viruses from Human Metagenomes Reveals Hidden Associations with Chronic Diseases.</title>
        <authorList>
            <person name="Tisza M.J."/>
            <person name="Buck C.B."/>
        </authorList>
    </citation>
    <scope>NUCLEOTIDE SEQUENCE</scope>
    <source>
        <strain evidence="1">CtDAq1</strain>
    </source>
</reference>
<name>A0A8S5QU00_9CAUD</name>
<protein>
    <submittedName>
        <fullName evidence="1">Adenylate cyclase</fullName>
    </submittedName>
</protein>
<dbReference type="EMBL" id="BK015733">
    <property type="protein sequence ID" value="DAE22434.1"/>
    <property type="molecule type" value="Genomic_DNA"/>
</dbReference>
<evidence type="ECO:0000313" key="1">
    <source>
        <dbReference type="EMBL" id="DAE22434.1"/>
    </source>
</evidence>